<dbReference type="Proteomes" id="UP000030755">
    <property type="component" value="Unassembled WGS sequence"/>
</dbReference>
<protein>
    <submittedName>
        <fullName evidence="1">Uncharacterized protein</fullName>
    </submittedName>
</protein>
<proteinExistence type="predicted"/>
<keyword evidence="3" id="KW-1185">Reference proteome</keyword>
<dbReference type="OrthoDB" id="1544432at2759"/>
<dbReference type="InterPro" id="IPR036872">
    <property type="entry name" value="CH_dom_sf"/>
</dbReference>
<gene>
    <name evidence="1" type="ORF">O9G_006192</name>
    <name evidence="2" type="ORF">ROZALSC1DRAFT_29439</name>
</gene>
<reference evidence="2" key="3">
    <citation type="submission" date="2018-08" db="EMBL/GenBank/DDBJ databases">
        <title>Leveraging single-cell genomics to expand the Fungal Tree of Life.</title>
        <authorList>
            <consortium name="DOE Joint Genome Institute"/>
            <person name="Ahrendt S.R."/>
            <person name="Quandt C.A."/>
            <person name="Ciobanu D."/>
            <person name="Clum A."/>
            <person name="Salamov A."/>
            <person name="Andreopoulos B."/>
            <person name="Cheng J.-F."/>
            <person name="Woyke T."/>
            <person name="Pelin A."/>
            <person name="Henrissat B."/>
            <person name="Reynolds N."/>
            <person name="Benny G.L."/>
            <person name="Smith M.E."/>
            <person name="James T.Y."/>
            <person name="Grigoriev I.V."/>
        </authorList>
    </citation>
    <scope>NUCLEOTIDE SEQUENCE</scope>
    <source>
        <strain evidence="2">CSF55</strain>
    </source>
</reference>
<accession>A0A075B279</accession>
<evidence type="ECO:0000313" key="4">
    <source>
        <dbReference type="Proteomes" id="UP000281549"/>
    </source>
</evidence>
<reference evidence="1 3" key="1">
    <citation type="journal article" date="2013" name="Curr. Biol.">
        <title>Shared signatures of parasitism and phylogenomics unite Cryptomycota and microsporidia.</title>
        <authorList>
            <person name="James T.Y."/>
            <person name="Pelin A."/>
            <person name="Bonen L."/>
            <person name="Ahrendt S."/>
            <person name="Sain D."/>
            <person name="Corradi N."/>
            <person name="Stajich J.E."/>
        </authorList>
    </citation>
    <scope>NUCLEOTIDE SEQUENCE [LARGE SCALE GENOMIC DNA]</scope>
    <source>
        <strain evidence="1">CSF55</strain>
        <strain evidence="1">CSF55</strain>
    </source>
</reference>
<organism evidence="1 3">
    <name type="scientific">Rozella allomycis (strain CSF55)</name>
    <dbReference type="NCBI Taxonomy" id="988480"/>
    <lineage>
        <taxon>Eukaryota</taxon>
        <taxon>Fungi</taxon>
        <taxon>Fungi incertae sedis</taxon>
        <taxon>Cryptomycota</taxon>
        <taxon>Cryptomycota incertae sedis</taxon>
        <taxon>Rozella</taxon>
    </lineage>
</organism>
<dbReference type="Gene3D" id="1.10.418.10">
    <property type="entry name" value="Calponin-like domain"/>
    <property type="match status" value="1"/>
</dbReference>
<feature type="non-terminal residue" evidence="1">
    <location>
        <position position="92"/>
    </location>
</feature>
<sequence length="92" mass="10170">MVSSHSEITPREASALVEHINEALSSCSDVKNMLPIDSTPESIVSAIHNGDQDITVNFKDDKSKRFRMLENHFLCLDAARRMGCITVNIGPL</sequence>
<dbReference type="EMBL" id="ML005337">
    <property type="protein sequence ID" value="RKP18915.1"/>
    <property type="molecule type" value="Genomic_DNA"/>
</dbReference>
<evidence type="ECO:0000313" key="1">
    <source>
        <dbReference type="EMBL" id="EPZ36622.1"/>
    </source>
</evidence>
<dbReference type="HOGENOM" id="CLU_2419147_0_0_1"/>
<name>A0A075B279_ROZAC</name>
<reference evidence="4" key="2">
    <citation type="journal article" date="2018" name="Nat. Microbiol.">
        <title>Leveraging single-cell genomics to expand the fungal tree of life.</title>
        <authorList>
            <person name="Ahrendt S.R."/>
            <person name="Quandt C.A."/>
            <person name="Ciobanu D."/>
            <person name="Clum A."/>
            <person name="Salamov A."/>
            <person name="Andreopoulos B."/>
            <person name="Cheng J.F."/>
            <person name="Woyke T."/>
            <person name="Pelin A."/>
            <person name="Henrissat B."/>
            <person name="Reynolds N.K."/>
            <person name="Benny G.L."/>
            <person name="Smith M.E."/>
            <person name="James T.Y."/>
            <person name="Grigoriev I.V."/>
        </authorList>
    </citation>
    <scope>NUCLEOTIDE SEQUENCE [LARGE SCALE GENOMIC DNA]</scope>
    <source>
        <strain evidence="4">CSF55</strain>
    </source>
</reference>
<dbReference type="SUPFAM" id="SSF47576">
    <property type="entry name" value="Calponin-homology domain, CH-domain"/>
    <property type="match status" value="1"/>
</dbReference>
<evidence type="ECO:0000313" key="2">
    <source>
        <dbReference type="EMBL" id="RKP18915.1"/>
    </source>
</evidence>
<dbReference type="EMBL" id="KE560509">
    <property type="protein sequence ID" value="EPZ36622.1"/>
    <property type="molecule type" value="Genomic_DNA"/>
</dbReference>
<dbReference type="AlphaFoldDB" id="A0A075B279"/>
<dbReference type="Proteomes" id="UP000281549">
    <property type="component" value="Unassembled WGS sequence"/>
</dbReference>
<evidence type="ECO:0000313" key="3">
    <source>
        <dbReference type="Proteomes" id="UP000030755"/>
    </source>
</evidence>